<evidence type="ECO:0000313" key="2">
    <source>
        <dbReference type="EMBL" id="KAI9247176.1"/>
    </source>
</evidence>
<evidence type="ECO:0000313" key="3">
    <source>
        <dbReference type="Proteomes" id="UP001209540"/>
    </source>
</evidence>
<feature type="compositionally biased region" description="Gly residues" evidence="1">
    <location>
        <begin position="49"/>
        <end position="64"/>
    </location>
</feature>
<name>A0AAD5P8F4_9FUNG</name>
<feature type="region of interest" description="Disordered" evidence="1">
    <location>
        <begin position="1"/>
        <end position="27"/>
    </location>
</feature>
<keyword evidence="3" id="KW-1185">Reference proteome</keyword>
<organism evidence="2 3">
    <name type="scientific">Phascolomyces articulosus</name>
    <dbReference type="NCBI Taxonomy" id="60185"/>
    <lineage>
        <taxon>Eukaryota</taxon>
        <taxon>Fungi</taxon>
        <taxon>Fungi incertae sedis</taxon>
        <taxon>Mucoromycota</taxon>
        <taxon>Mucoromycotina</taxon>
        <taxon>Mucoromycetes</taxon>
        <taxon>Mucorales</taxon>
        <taxon>Lichtheimiaceae</taxon>
        <taxon>Phascolomyces</taxon>
    </lineage>
</organism>
<feature type="region of interest" description="Disordered" evidence="1">
    <location>
        <begin position="40"/>
        <end position="83"/>
    </location>
</feature>
<dbReference type="EMBL" id="JAIXMP010000043">
    <property type="protein sequence ID" value="KAI9247176.1"/>
    <property type="molecule type" value="Genomic_DNA"/>
</dbReference>
<accession>A0AAD5P8F4</accession>
<reference evidence="2" key="2">
    <citation type="submission" date="2023-02" db="EMBL/GenBank/DDBJ databases">
        <authorList>
            <consortium name="DOE Joint Genome Institute"/>
            <person name="Mondo S.J."/>
            <person name="Chang Y."/>
            <person name="Wang Y."/>
            <person name="Ahrendt S."/>
            <person name="Andreopoulos W."/>
            <person name="Barry K."/>
            <person name="Beard J."/>
            <person name="Benny G.L."/>
            <person name="Blankenship S."/>
            <person name="Bonito G."/>
            <person name="Cuomo C."/>
            <person name="Desiro A."/>
            <person name="Gervers K.A."/>
            <person name="Hundley H."/>
            <person name="Kuo A."/>
            <person name="LaButti K."/>
            <person name="Lang B.F."/>
            <person name="Lipzen A."/>
            <person name="O'Donnell K."/>
            <person name="Pangilinan J."/>
            <person name="Reynolds N."/>
            <person name="Sandor L."/>
            <person name="Smith M.W."/>
            <person name="Tsang A."/>
            <person name="Grigoriev I.V."/>
            <person name="Stajich J.E."/>
            <person name="Spatafora J.W."/>
        </authorList>
    </citation>
    <scope>NUCLEOTIDE SEQUENCE</scope>
    <source>
        <strain evidence="2">RSA 2281</strain>
    </source>
</reference>
<feature type="compositionally biased region" description="Polar residues" evidence="1">
    <location>
        <begin position="1"/>
        <end position="11"/>
    </location>
</feature>
<proteinExistence type="predicted"/>
<protein>
    <submittedName>
        <fullName evidence="2">Uncharacterized protein</fullName>
    </submittedName>
</protein>
<evidence type="ECO:0000256" key="1">
    <source>
        <dbReference type="SAM" id="MobiDB-lite"/>
    </source>
</evidence>
<reference evidence="2" key="1">
    <citation type="journal article" date="2022" name="IScience">
        <title>Evolution of zygomycete secretomes and the origins of terrestrial fungal ecologies.</title>
        <authorList>
            <person name="Chang Y."/>
            <person name="Wang Y."/>
            <person name="Mondo S."/>
            <person name="Ahrendt S."/>
            <person name="Andreopoulos W."/>
            <person name="Barry K."/>
            <person name="Beard J."/>
            <person name="Benny G.L."/>
            <person name="Blankenship S."/>
            <person name="Bonito G."/>
            <person name="Cuomo C."/>
            <person name="Desiro A."/>
            <person name="Gervers K.A."/>
            <person name="Hundley H."/>
            <person name="Kuo A."/>
            <person name="LaButti K."/>
            <person name="Lang B.F."/>
            <person name="Lipzen A."/>
            <person name="O'Donnell K."/>
            <person name="Pangilinan J."/>
            <person name="Reynolds N."/>
            <person name="Sandor L."/>
            <person name="Smith M.E."/>
            <person name="Tsang A."/>
            <person name="Grigoriev I.V."/>
            <person name="Stajich J.E."/>
            <person name="Spatafora J.W."/>
        </authorList>
    </citation>
    <scope>NUCLEOTIDE SEQUENCE</scope>
    <source>
        <strain evidence="2">RSA 2281</strain>
    </source>
</reference>
<dbReference type="AlphaFoldDB" id="A0AAD5P8F4"/>
<comment type="caution">
    <text evidence="2">The sequence shown here is derived from an EMBL/GenBank/DDBJ whole genome shotgun (WGS) entry which is preliminary data.</text>
</comment>
<gene>
    <name evidence="2" type="ORF">BDA99DRAFT_258194</name>
</gene>
<dbReference type="Proteomes" id="UP001209540">
    <property type="component" value="Unassembled WGS sequence"/>
</dbReference>
<sequence length="205" mass="22498">MLPRQSPNAQKSDLHQPKAKNQPQGQLAALLHGKLDYEYDMMGSPSSGTGSGIGNGGNGSGGNIRTGLFPEDQYYNRSSSAPPTQVLAQRANNTSNTSIDAFANSADPRHDPEYLKYYHEHSRLDPRLPPPNYEPGQSWQLWKDTEIAASHQQENLRYNHHNGNKFRAADTNDINNAAAAASSSTPGGTNRRGRNLVDLIQEVEF</sequence>